<name>A0A8I6SCB3_CIMLE</name>
<reference evidence="2" key="1">
    <citation type="submission" date="2022-01" db="UniProtKB">
        <authorList>
            <consortium name="EnsemblMetazoa"/>
        </authorList>
    </citation>
    <scope>IDENTIFICATION</scope>
</reference>
<feature type="transmembrane region" description="Helical" evidence="1">
    <location>
        <begin position="133"/>
        <end position="153"/>
    </location>
</feature>
<protein>
    <submittedName>
        <fullName evidence="2">Uncharacterized protein</fullName>
    </submittedName>
</protein>
<keyword evidence="1" id="KW-0472">Membrane</keyword>
<dbReference type="RefSeq" id="XP_014260580.1">
    <property type="nucleotide sequence ID" value="XM_014405094.2"/>
</dbReference>
<dbReference type="EnsemblMetazoa" id="XM_014405094.2">
    <property type="protein sequence ID" value="XP_014260580.1"/>
    <property type="gene ID" value="LOC106673114"/>
</dbReference>
<evidence type="ECO:0000313" key="2">
    <source>
        <dbReference type="EnsemblMetazoa" id="XP_014260580.1"/>
    </source>
</evidence>
<proteinExistence type="predicted"/>
<dbReference type="Proteomes" id="UP000494040">
    <property type="component" value="Unassembled WGS sequence"/>
</dbReference>
<accession>A0A8I6SCB3</accession>
<dbReference type="KEGG" id="clec:106673114"/>
<evidence type="ECO:0000313" key="3">
    <source>
        <dbReference type="Proteomes" id="UP000494040"/>
    </source>
</evidence>
<keyword evidence="3" id="KW-1185">Reference proteome</keyword>
<keyword evidence="1" id="KW-0812">Transmembrane</keyword>
<dbReference type="GeneID" id="106673114"/>
<dbReference type="OrthoDB" id="10570278at2759"/>
<feature type="transmembrane region" description="Helical" evidence="1">
    <location>
        <begin position="100"/>
        <end position="121"/>
    </location>
</feature>
<feature type="transmembrane region" description="Helical" evidence="1">
    <location>
        <begin position="45"/>
        <end position="65"/>
    </location>
</feature>
<organism evidence="2 3">
    <name type="scientific">Cimex lectularius</name>
    <name type="common">Bed bug</name>
    <name type="synonym">Acanthia lectularia</name>
    <dbReference type="NCBI Taxonomy" id="79782"/>
    <lineage>
        <taxon>Eukaryota</taxon>
        <taxon>Metazoa</taxon>
        <taxon>Ecdysozoa</taxon>
        <taxon>Arthropoda</taxon>
        <taxon>Hexapoda</taxon>
        <taxon>Insecta</taxon>
        <taxon>Pterygota</taxon>
        <taxon>Neoptera</taxon>
        <taxon>Paraneoptera</taxon>
        <taxon>Hemiptera</taxon>
        <taxon>Heteroptera</taxon>
        <taxon>Panheteroptera</taxon>
        <taxon>Cimicomorpha</taxon>
        <taxon>Cimicidae</taxon>
        <taxon>Cimex</taxon>
    </lineage>
</organism>
<evidence type="ECO:0000256" key="1">
    <source>
        <dbReference type="SAM" id="Phobius"/>
    </source>
</evidence>
<sequence length="183" mass="21036">MAKQVLKMPKKLKINWKSSGCKCFKSCPNNEDSSFRFFLWDLYHYILRVLQAILSLSVAIMYFFVVENTDVSEEVAFTCMVPLLFLRIPKSPKENVHVIIHVYTAVLSSALYGVLSLVYFGDFYNKRKTGLPFLALVICTSTLTLLSIVDGLITNFYNNRPILPPPFFRSFSVFSKSYSIDHF</sequence>
<keyword evidence="1" id="KW-1133">Transmembrane helix</keyword>
<dbReference type="AlphaFoldDB" id="A0A8I6SCB3"/>